<dbReference type="AlphaFoldDB" id="D5EF26"/>
<comment type="similarity">
    <text evidence="1 6">Belongs to the NusB family.</text>
</comment>
<dbReference type="InterPro" id="IPR035926">
    <property type="entry name" value="NusB-like_sf"/>
</dbReference>
<reference evidence="8 9" key="1">
    <citation type="journal article" date="2010" name="Stand. Genomic Sci.">
        <title>Complete genome sequence of Aminobacterium colombiense type strain (ALA-1).</title>
        <authorList>
            <person name="Chertkov O."/>
            <person name="Sikorski J."/>
            <person name="Brambilla E."/>
            <person name="Lapidus A."/>
            <person name="Copeland A."/>
            <person name="Glavina Del Rio T."/>
            <person name="Nolan M."/>
            <person name="Lucas S."/>
            <person name="Tice H."/>
            <person name="Cheng J.F."/>
            <person name="Han C."/>
            <person name="Detter J.C."/>
            <person name="Bruce D."/>
            <person name="Tapia R."/>
            <person name="Goodwin L."/>
            <person name="Pitluck S."/>
            <person name="Liolios K."/>
            <person name="Ivanova N."/>
            <person name="Mavromatis K."/>
            <person name="Ovchinnikova G."/>
            <person name="Pati A."/>
            <person name="Chen A."/>
            <person name="Palaniappan K."/>
            <person name="Land M."/>
            <person name="Hauser L."/>
            <person name="Chang Y.J."/>
            <person name="Jeffries C.D."/>
            <person name="Spring S."/>
            <person name="Rohde M."/>
            <person name="Goker M."/>
            <person name="Bristow J."/>
            <person name="Eisen J.A."/>
            <person name="Markowitz V."/>
            <person name="Hugenholtz P."/>
            <person name="Kyrpides N.C."/>
            <person name="Klenk H.P."/>
        </authorList>
    </citation>
    <scope>NUCLEOTIDE SEQUENCE [LARGE SCALE GENOMIC DNA]</scope>
    <source>
        <strain evidence="9">DSM 12261 / ALA-1</strain>
    </source>
</reference>
<keyword evidence="9" id="KW-1185">Reference proteome</keyword>
<dbReference type="eggNOG" id="COG0781">
    <property type="taxonomic scope" value="Bacteria"/>
</dbReference>
<dbReference type="Proteomes" id="UP000002366">
    <property type="component" value="Chromosome"/>
</dbReference>
<dbReference type="EMBL" id="CP001997">
    <property type="protein sequence ID" value="ADE57158.1"/>
    <property type="molecule type" value="Genomic_DNA"/>
</dbReference>
<comment type="function">
    <text evidence="6">Involved in transcription antitermination. Required for transcription of ribosomal RNA (rRNA) genes. Binds specifically to the boxA antiterminator sequence of the ribosomal RNA (rrn) operons.</text>
</comment>
<dbReference type="GO" id="GO:0006353">
    <property type="term" value="P:DNA-templated transcription termination"/>
    <property type="evidence" value="ECO:0007669"/>
    <property type="project" value="UniProtKB-UniRule"/>
</dbReference>
<dbReference type="KEGG" id="aco:Amico_1034"/>
<dbReference type="InterPro" id="IPR011605">
    <property type="entry name" value="NusB_fam"/>
</dbReference>
<dbReference type="HOGENOM" id="CLU_087843_3_0_0"/>
<dbReference type="NCBIfam" id="TIGR01951">
    <property type="entry name" value="nusB"/>
    <property type="match status" value="1"/>
</dbReference>
<evidence type="ECO:0000256" key="2">
    <source>
        <dbReference type="ARBA" id="ARBA00022814"/>
    </source>
</evidence>
<dbReference type="STRING" id="572547.Amico_1034"/>
<evidence type="ECO:0000256" key="3">
    <source>
        <dbReference type="ARBA" id="ARBA00022884"/>
    </source>
</evidence>
<keyword evidence="3 6" id="KW-0694">RNA-binding</keyword>
<accession>D5EF26</accession>
<sequence>MTKNILPQKRRRSREIAIQILYALDIRNSEKVNEMFSLYPFGDEEPDVVSYASLLVKGVWEARFEIDTLIRKHVVGWRPERMVAVDRAALRLAIYEGIIKQMIPVPVAISEAVELAKTFGTDESGRFVNGVLGKIVRALSPSVKDEENAGDKPSKTLS</sequence>
<evidence type="ECO:0000313" key="8">
    <source>
        <dbReference type="EMBL" id="ADE57158.1"/>
    </source>
</evidence>
<dbReference type="InterPro" id="IPR006027">
    <property type="entry name" value="NusB_RsmB_TIM44"/>
</dbReference>
<dbReference type="CDD" id="cd00619">
    <property type="entry name" value="Terminator_NusB"/>
    <property type="match status" value="1"/>
</dbReference>
<evidence type="ECO:0000313" key="9">
    <source>
        <dbReference type="Proteomes" id="UP000002366"/>
    </source>
</evidence>
<gene>
    <name evidence="6" type="primary">nusB</name>
    <name evidence="8" type="ordered locus">Amico_1034</name>
</gene>
<dbReference type="HAMAP" id="MF_00073">
    <property type="entry name" value="NusB"/>
    <property type="match status" value="1"/>
</dbReference>
<dbReference type="GO" id="GO:0031564">
    <property type="term" value="P:transcription antitermination"/>
    <property type="evidence" value="ECO:0007669"/>
    <property type="project" value="UniProtKB-KW"/>
</dbReference>
<dbReference type="PANTHER" id="PTHR11078">
    <property type="entry name" value="N UTILIZATION SUBSTANCE PROTEIN B-RELATED"/>
    <property type="match status" value="1"/>
</dbReference>
<dbReference type="PANTHER" id="PTHR11078:SF3">
    <property type="entry name" value="ANTITERMINATION NUSB DOMAIN-CONTAINING PROTEIN"/>
    <property type="match status" value="1"/>
</dbReference>
<evidence type="ECO:0000259" key="7">
    <source>
        <dbReference type="Pfam" id="PF01029"/>
    </source>
</evidence>
<organism evidence="8 9">
    <name type="scientific">Aminobacterium colombiense (strain DSM 12261 / ALA-1)</name>
    <dbReference type="NCBI Taxonomy" id="572547"/>
    <lineage>
        <taxon>Bacteria</taxon>
        <taxon>Thermotogati</taxon>
        <taxon>Synergistota</taxon>
        <taxon>Synergistia</taxon>
        <taxon>Synergistales</taxon>
        <taxon>Aminobacteriaceae</taxon>
        <taxon>Aminobacterium</taxon>
    </lineage>
</organism>
<protein>
    <recommendedName>
        <fullName evidence="6">Transcription antitermination protein NusB</fullName>
    </recommendedName>
    <alternativeName>
        <fullName evidence="6">Antitermination factor NusB</fullName>
    </alternativeName>
</protein>
<keyword evidence="2 6" id="KW-0889">Transcription antitermination</keyword>
<dbReference type="RefSeq" id="WP_013048421.1">
    <property type="nucleotide sequence ID" value="NC_014011.1"/>
</dbReference>
<keyword evidence="4 6" id="KW-0805">Transcription regulation</keyword>
<evidence type="ECO:0000256" key="6">
    <source>
        <dbReference type="HAMAP-Rule" id="MF_00073"/>
    </source>
</evidence>
<dbReference type="SUPFAM" id="SSF48013">
    <property type="entry name" value="NusB-like"/>
    <property type="match status" value="1"/>
</dbReference>
<name>D5EF26_AMICL</name>
<dbReference type="Gene3D" id="1.10.940.10">
    <property type="entry name" value="NusB-like"/>
    <property type="match status" value="1"/>
</dbReference>
<dbReference type="GO" id="GO:0003723">
    <property type="term" value="F:RNA binding"/>
    <property type="evidence" value="ECO:0007669"/>
    <property type="project" value="UniProtKB-UniRule"/>
</dbReference>
<feature type="domain" description="NusB/RsmB/TIM44" evidence="7">
    <location>
        <begin position="12"/>
        <end position="137"/>
    </location>
</feature>
<evidence type="ECO:0000256" key="4">
    <source>
        <dbReference type="ARBA" id="ARBA00023015"/>
    </source>
</evidence>
<evidence type="ECO:0000256" key="5">
    <source>
        <dbReference type="ARBA" id="ARBA00023163"/>
    </source>
</evidence>
<proteinExistence type="inferred from homology"/>
<evidence type="ECO:0000256" key="1">
    <source>
        <dbReference type="ARBA" id="ARBA00005952"/>
    </source>
</evidence>
<dbReference type="GO" id="GO:0005829">
    <property type="term" value="C:cytosol"/>
    <property type="evidence" value="ECO:0007669"/>
    <property type="project" value="TreeGrafter"/>
</dbReference>
<dbReference type="Pfam" id="PF01029">
    <property type="entry name" value="NusB"/>
    <property type="match status" value="1"/>
</dbReference>
<keyword evidence="5 6" id="KW-0804">Transcription</keyword>